<keyword evidence="4" id="KW-1185">Reference proteome</keyword>
<keyword evidence="2" id="KW-0472">Membrane</keyword>
<name>A0A5B2VI77_9BACT</name>
<reference evidence="3 4" key="1">
    <citation type="submission" date="2019-09" db="EMBL/GenBank/DDBJ databases">
        <title>Chitinophaga ginsengihumi sp. nov., isolated from soil of ginseng rhizosphere.</title>
        <authorList>
            <person name="Lee J."/>
        </authorList>
    </citation>
    <scope>NUCLEOTIDE SEQUENCE [LARGE SCALE GENOMIC DNA]</scope>
    <source>
        <strain evidence="3 4">BN140078</strain>
    </source>
</reference>
<evidence type="ECO:0000313" key="3">
    <source>
        <dbReference type="EMBL" id="KAA2238615.1"/>
    </source>
</evidence>
<gene>
    <name evidence="3" type="ORF">F0L74_20540</name>
</gene>
<dbReference type="Proteomes" id="UP000324611">
    <property type="component" value="Unassembled WGS sequence"/>
</dbReference>
<evidence type="ECO:0000313" key="4">
    <source>
        <dbReference type="Proteomes" id="UP000324611"/>
    </source>
</evidence>
<evidence type="ECO:0000256" key="1">
    <source>
        <dbReference type="SAM" id="MobiDB-lite"/>
    </source>
</evidence>
<keyword evidence="2" id="KW-1133">Transmembrane helix</keyword>
<sequence>MYYHDPVVSILVIYLVSKAVVLCVLLICYLFAPEKERPAPVSQEKAAATRLTLTLTNPRAQRPEPCRHRKTALQQTVEETFSSN</sequence>
<feature type="region of interest" description="Disordered" evidence="1">
    <location>
        <begin position="58"/>
        <end position="84"/>
    </location>
</feature>
<keyword evidence="2" id="KW-0812">Transmembrane</keyword>
<dbReference type="EMBL" id="VUOC01000004">
    <property type="protein sequence ID" value="KAA2238615.1"/>
    <property type="molecule type" value="Genomic_DNA"/>
</dbReference>
<evidence type="ECO:0000256" key="2">
    <source>
        <dbReference type="SAM" id="Phobius"/>
    </source>
</evidence>
<comment type="caution">
    <text evidence="3">The sequence shown here is derived from an EMBL/GenBank/DDBJ whole genome shotgun (WGS) entry which is preliminary data.</text>
</comment>
<reference evidence="3 4" key="2">
    <citation type="submission" date="2019-09" db="EMBL/GenBank/DDBJ databases">
        <authorList>
            <person name="Jin C."/>
        </authorList>
    </citation>
    <scope>NUCLEOTIDE SEQUENCE [LARGE SCALE GENOMIC DNA]</scope>
    <source>
        <strain evidence="3 4">BN140078</strain>
    </source>
</reference>
<protein>
    <submittedName>
        <fullName evidence="3">Uncharacterized protein</fullName>
    </submittedName>
</protein>
<dbReference type="RefSeq" id="WP_149839794.1">
    <property type="nucleotide sequence ID" value="NZ_VUOC01000004.1"/>
</dbReference>
<organism evidence="3 4">
    <name type="scientific">Chitinophaga agrisoli</name>
    <dbReference type="NCBI Taxonomy" id="2607653"/>
    <lineage>
        <taxon>Bacteria</taxon>
        <taxon>Pseudomonadati</taxon>
        <taxon>Bacteroidota</taxon>
        <taxon>Chitinophagia</taxon>
        <taxon>Chitinophagales</taxon>
        <taxon>Chitinophagaceae</taxon>
        <taxon>Chitinophaga</taxon>
    </lineage>
</organism>
<proteinExistence type="predicted"/>
<accession>A0A5B2VI77</accession>
<feature type="transmembrane region" description="Helical" evidence="2">
    <location>
        <begin position="6"/>
        <end position="32"/>
    </location>
</feature>
<feature type="compositionally biased region" description="Polar residues" evidence="1">
    <location>
        <begin position="72"/>
        <end position="84"/>
    </location>
</feature>
<dbReference type="AlphaFoldDB" id="A0A5B2VI77"/>